<dbReference type="PANTHER" id="PTHR43861:SF2">
    <property type="entry name" value="CARBOXY-S-ADENOSYL-L-METHIONINE SYNTHASE"/>
    <property type="match status" value="1"/>
</dbReference>
<dbReference type="EMBL" id="CP019650">
    <property type="protein sequence ID" value="AQQ67808.1"/>
    <property type="molecule type" value="Genomic_DNA"/>
</dbReference>
<keyword evidence="7" id="KW-1185">Reference proteome</keyword>
<dbReference type="AlphaFoldDB" id="A0A1Q2M5J4"/>
<feature type="binding site" evidence="3">
    <location>
        <begin position="127"/>
        <end position="128"/>
    </location>
    <ligand>
        <name>S-adenosyl-L-methionine</name>
        <dbReference type="ChEBI" id="CHEBI:59789"/>
    </ligand>
</feature>
<dbReference type="Pfam" id="PF13649">
    <property type="entry name" value="Methyltransf_25"/>
    <property type="match status" value="1"/>
</dbReference>
<dbReference type="KEGG" id="maga:Mag101_09265"/>
<dbReference type="Proteomes" id="UP000188219">
    <property type="component" value="Chromosome"/>
</dbReference>
<feature type="domain" description="Methyltransferase" evidence="5">
    <location>
        <begin position="72"/>
        <end position="168"/>
    </location>
</feature>
<evidence type="ECO:0000313" key="6">
    <source>
        <dbReference type="EMBL" id="AQQ67808.1"/>
    </source>
</evidence>
<sequence length="256" mass="28236">MSNRRETKKHVSKKDDIFASPLGQVAGFSFDQSVVEVFPDMIQRSVPGYTTIVAMIGTLAERYAQSGSRCYDLGSSLCAATLAMRHRIPAADCEIVAVDNSPAMVEQARAVLAADSGQIPVQLVCDDLQNVDIENASVVVLNFTLQFIATEQREAILQKIYDGLRPGGVLILSEKVAFSDTDHQELMIDLHHSFKAANGYSALEIAQKRSALENVLIPETLFDHRTRLKNVGFSSVDVWFQCFNFASLIAIKQRNP</sequence>
<accession>A0A1Q2M5J4</accession>
<dbReference type="InterPro" id="IPR029063">
    <property type="entry name" value="SAM-dependent_MTases_sf"/>
</dbReference>
<dbReference type="PANTHER" id="PTHR43861">
    <property type="entry name" value="TRANS-ACONITATE 2-METHYLTRANSFERASE-RELATED"/>
    <property type="match status" value="1"/>
</dbReference>
<reference evidence="6" key="1">
    <citation type="submission" date="2017-02" db="EMBL/GenBank/DDBJ databases">
        <title>Genome of Microbulbifer agarilyticus GP101.</title>
        <authorList>
            <person name="Jung J."/>
            <person name="Bae S.S."/>
            <person name="Baek K."/>
        </authorList>
    </citation>
    <scope>NUCLEOTIDE SEQUENCE [LARGE SCALE GENOMIC DNA]</scope>
    <source>
        <strain evidence="6">GP101</strain>
    </source>
</reference>
<dbReference type="SUPFAM" id="SSF53335">
    <property type="entry name" value="S-adenosyl-L-methionine-dependent methyltransferases"/>
    <property type="match status" value="1"/>
</dbReference>
<dbReference type="PIRSF" id="PIRSF006325">
    <property type="entry name" value="MeTrfase_bac"/>
    <property type="match status" value="1"/>
</dbReference>
<evidence type="ECO:0000256" key="4">
    <source>
        <dbReference type="PIRSR" id="PIRSR006325-1"/>
    </source>
</evidence>
<evidence type="ECO:0000256" key="3">
    <source>
        <dbReference type="HAMAP-Rule" id="MF_01589"/>
    </source>
</evidence>
<comment type="similarity">
    <text evidence="3">Belongs to the class I-like SAM-binding methyltransferase superfamily. Cx-SAM synthase family.</text>
</comment>
<gene>
    <name evidence="3" type="primary">cmoA</name>
    <name evidence="6" type="ORF">Mag101_09265</name>
</gene>
<dbReference type="EC" id="2.1.3.-" evidence="3"/>
<proteinExistence type="inferred from homology"/>
<comment type="catalytic activity">
    <reaction evidence="3">
        <text>prephenate + S-adenosyl-L-methionine = carboxy-S-adenosyl-L-methionine + 3-phenylpyruvate + H2O</text>
        <dbReference type="Rhea" id="RHEA:51692"/>
        <dbReference type="ChEBI" id="CHEBI:15377"/>
        <dbReference type="ChEBI" id="CHEBI:18005"/>
        <dbReference type="ChEBI" id="CHEBI:29934"/>
        <dbReference type="ChEBI" id="CHEBI:59789"/>
        <dbReference type="ChEBI" id="CHEBI:134278"/>
    </reaction>
</comment>
<dbReference type="NCBIfam" id="NF011995">
    <property type="entry name" value="PRK15451.1"/>
    <property type="match status" value="1"/>
</dbReference>
<dbReference type="InterPro" id="IPR005271">
    <property type="entry name" value="CmoA"/>
</dbReference>
<name>A0A1Q2M5J4_9GAMM</name>
<protein>
    <recommendedName>
        <fullName evidence="3">Carboxy-S-adenosyl-L-methionine synthase</fullName>
        <shortName evidence="3">Cx-SAM synthase</shortName>
        <ecNumber evidence="3">2.1.3.-</ecNumber>
    </recommendedName>
</protein>
<comment type="subunit">
    <text evidence="3">Homodimer.</text>
</comment>
<dbReference type="GO" id="GO:0016743">
    <property type="term" value="F:carboxyl- or carbamoyltransferase activity"/>
    <property type="evidence" value="ECO:0007669"/>
    <property type="project" value="UniProtKB-UniRule"/>
</dbReference>
<keyword evidence="1 3" id="KW-0808">Transferase</keyword>
<feature type="binding site" evidence="3 4">
    <location>
        <begin position="99"/>
        <end position="100"/>
    </location>
    <ligand>
        <name>S-adenosyl-L-methionine</name>
        <dbReference type="ChEBI" id="CHEBI:59789"/>
    </ligand>
</feature>
<feature type="binding site" evidence="3 4">
    <location>
        <position position="49"/>
    </location>
    <ligand>
        <name>S-adenosyl-L-methionine</name>
        <dbReference type="ChEBI" id="CHEBI:59789"/>
    </ligand>
</feature>
<evidence type="ECO:0000256" key="2">
    <source>
        <dbReference type="ARBA" id="ARBA00022691"/>
    </source>
</evidence>
<dbReference type="CDD" id="cd02440">
    <property type="entry name" value="AdoMet_MTases"/>
    <property type="match status" value="1"/>
</dbReference>
<dbReference type="Gene3D" id="3.40.50.150">
    <property type="entry name" value="Vaccinia Virus protein VP39"/>
    <property type="match status" value="1"/>
</dbReference>
<dbReference type="OrthoDB" id="9779941at2"/>
<dbReference type="HAMAP" id="MF_01589">
    <property type="entry name" value="Cx_SAM_synthase"/>
    <property type="match status" value="1"/>
</dbReference>
<dbReference type="GO" id="GO:1904047">
    <property type="term" value="F:S-adenosyl-L-methionine binding"/>
    <property type="evidence" value="ECO:0007669"/>
    <property type="project" value="UniProtKB-UniRule"/>
</dbReference>
<evidence type="ECO:0000259" key="5">
    <source>
        <dbReference type="Pfam" id="PF13649"/>
    </source>
</evidence>
<dbReference type="GO" id="GO:0002098">
    <property type="term" value="P:tRNA wobble uridine modification"/>
    <property type="evidence" value="ECO:0007669"/>
    <property type="project" value="InterPro"/>
</dbReference>
<comment type="function">
    <text evidence="3">Catalyzes the conversion of S-adenosyl-L-methionine (SAM) to carboxy-S-adenosyl-L-methionine (Cx-SAM).</text>
</comment>
<dbReference type="eggNOG" id="COG2226">
    <property type="taxonomic scope" value="Bacteria"/>
</dbReference>
<feature type="binding site" evidence="3 4">
    <location>
        <begin position="74"/>
        <end position="76"/>
    </location>
    <ligand>
        <name>S-adenosyl-L-methionine</name>
        <dbReference type="ChEBI" id="CHEBI:59789"/>
    </ligand>
</feature>
<feature type="binding site" evidence="3 4">
    <location>
        <position position="142"/>
    </location>
    <ligand>
        <name>S-adenosyl-L-methionine</name>
        <dbReference type="ChEBI" id="CHEBI:59789"/>
    </ligand>
</feature>
<dbReference type="NCBIfam" id="TIGR00740">
    <property type="entry name" value="carboxy-S-adenosyl-L-methionine synthase CmoA"/>
    <property type="match status" value="1"/>
</dbReference>
<dbReference type="InterPro" id="IPR041698">
    <property type="entry name" value="Methyltransf_25"/>
</dbReference>
<keyword evidence="2 3" id="KW-0949">S-adenosyl-L-methionine</keyword>
<evidence type="ECO:0000256" key="1">
    <source>
        <dbReference type="ARBA" id="ARBA00022679"/>
    </source>
</evidence>
<feature type="binding site" evidence="3">
    <location>
        <position position="209"/>
    </location>
    <ligand>
        <name>S-adenosyl-L-methionine</name>
        <dbReference type="ChEBI" id="CHEBI:59789"/>
    </ligand>
</feature>
<evidence type="ECO:0000313" key="7">
    <source>
        <dbReference type="Proteomes" id="UP000188219"/>
    </source>
</evidence>
<organism evidence="6 7">
    <name type="scientific">Microbulbifer agarilyticus</name>
    <dbReference type="NCBI Taxonomy" id="260552"/>
    <lineage>
        <taxon>Bacteria</taxon>
        <taxon>Pseudomonadati</taxon>
        <taxon>Pseudomonadota</taxon>
        <taxon>Gammaproteobacteria</taxon>
        <taxon>Cellvibrionales</taxon>
        <taxon>Microbulbiferaceae</taxon>
        <taxon>Microbulbifer</taxon>
    </lineage>
</organism>
<dbReference type="STRING" id="260552.Mag101_09265"/>